<dbReference type="InterPro" id="IPR054501">
    <property type="entry name" value="NCH2"/>
</dbReference>
<dbReference type="PROSITE" id="PS50837">
    <property type="entry name" value="NACHT"/>
    <property type="match status" value="1"/>
</dbReference>
<feature type="domain" description="NACHT" evidence="2">
    <location>
        <begin position="129"/>
        <end position="239"/>
    </location>
</feature>
<dbReference type="Gene3D" id="3.40.50.300">
    <property type="entry name" value="P-loop containing nucleotide triphosphate hydrolases"/>
    <property type="match status" value="1"/>
</dbReference>
<evidence type="ECO:0000259" key="2">
    <source>
        <dbReference type="PROSITE" id="PS50837"/>
    </source>
</evidence>
<dbReference type="InterPro" id="IPR007111">
    <property type="entry name" value="NACHT_NTPase"/>
</dbReference>
<protein>
    <recommendedName>
        <fullName evidence="2">NACHT domain-containing protein</fullName>
    </recommendedName>
</protein>
<accession>A0ABV0K373</accession>
<evidence type="ECO:0000256" key="1">
    <source>
        <dbReference type="SAM" id="Coils"/>
    </source>
</evidence>
<gene>
    <name evidence="3" type="ORF">NC992_10165</name>
</gene>
<dbReference type="EMBL" id="JAMPKX010000003">
    <property type="protein sequence ID" value="MEP0947235.1"/>
    <property type="molecule type" value="Genomic_DNA"/>
</dbReference>
<organism evidence="3 4">
    <name type="scientific">Leptolyngbya subtilissima DQ-A4</name>
    <dbReference type="NCBI Taxonomy" id="2933933"/>
    <lineage>
        <taxon>Bacteria</taxon>
        <taxon>Bacillati</taxon>
        <taxon>Cyanobacteriota</taxon>
        <taxon>Cyanophyceae</taxon>
        <taxon>Leptolyngbyales</taxon>
        <taxon>Leptolyngbyaceae</taxon>
        <taxon>Leptolyngbya group</taxon>
        <taxon>Leptolyngbya</taxon>
    </lineage>
</organism>
<feature type="coiled-coil region" evidence="1">
    <location>
        <begin position="289"/>
        <end position="323"/>
    </location>
</feature>
<name>A0ABV0K373_9CYAN</name>
<dbReference type="PANTHER" id="PTHR46844:SF1">
    <property type="entry name" value="SLR5058 PROTEIN"/>
    <property type="match status" value="1"/>
</dbReference>
<keyword evidence="1" id="KW-0175">Coiled coil</keyword>
<dbReference type="Pfam" id="PF22727">
    <property type="entry name" value="NCH2"/>
    <property type="match status" value="1"/>
</dbReference>
<dbReference type="InterPro" id="IPR027417">
    <property type="entry name" value="P-loop_NTPase"/>
</dbReference>
<dbReference type="PANTHER" id="PTHR46844">
    <property type="entry name" value="SLR5058 PROTEIN"/>
    <property type="match status" value="1"/>
</dbReference>
<sequence length="822" mass="94641">MTGFEPLIGAAAAGLGSLITNLVKDKGTETLKKLDWDIGKNLAMKKAMVGYVRRYIDRHGTLKVACVRMDYPVRLDEIYTAVQLLDRSALRYFESEDALQEQYRQSGKRGFNITNAQKKAGLQVANEQQYLMVLGGPGVGKSTFLRKVGLETLRTLSQRDFAGKYSGSPSISQKIVYEYPRIPVMLELRQFDKPDLGIKALISEELRTCGFPEPEELTELFLKNGKLLVLLDGLDEVPTINLNKIIYEIENLIDQYKITPENNESKIEKVKEAIDTYKSSLKTCTFQEKYEIQQKLRKEEKKLREEEEKLKEEEEKIRKEQGKRENRFIASCRVAAYNFGGFKQFKDVAIASFEDEQIQQFISNWFRKDLDIGTETAERCWNLLKSKDYHAAKELAQNPLLLTLLCVVYDEFQDFPKKRHALYGEALDVLLRKWASEKRIQRNPIYQELSAELELNMLAEIAYISFADNQLFFSKTRLVEQIREFLMENLNAPRHLDAETVLREIEIQQGILVERARDVYSFSHLTFQEYLTAKCLADNQKVDQLIRDHIAEQHWQEVFLLVAGLVLGKRGADDLLLGMEKQAQIYIVENRLHKVFAWASSVTEDDLGDSKASTKRVVAILLTRTFAPNFDFNQALDQALDKCINRVHGHTLEFSLTLDGAIDNTFGPNLACVRTFARVLDRKLDRAFTLALALTLALTHPDVFSRSLIHARACYFTEECQKLRIFKPSLINALFLDLVSLRKSEDFLSGSQRDFTKKIFLCFSKNLGIELQSLRFSEHESRQLNNYFYILELMVRCKEAAVRVSPQVWANIESRMFTVPVE</sequence>
<evidence type="ECO:0000313" key="3">
    <source>
        <dbReference type="EMBL" id="MEP0947235.1"/>
    </source>
</evidence>
<comment type="caution">
    <text evidence="3">The sequence shown here is derived from an EMBL/GenBank/DDBJ whole genome shotgun (WGS) entry which is preliminary data.</text>
</comment>
<evidence type="ECO:0000313" key="4">
    <source>
        <dbReference type="Proteomes" id="UP001482513"/>
    </source>
</evidence>
<proteinExistence type="predicted"/>
<keyword evidence="4" id="KW-1185">Reference proteome</keyword>
<dbReference type="Proteomes" id="UP001482513">
    <property type="component" value="Unassembled WGS sequence"/>
</dbReference>
<dbReference type="RefSeq" id="WP_190701677.1">
    <property type="nucleotide sequence ID" value="NZ_JAMPKX010000003.1"/>
</dbReference>
<reference evidence="3 4" key="1">
    <citation type="submission" date="2022-04" db="EMBL/GenBank/DDBJ databases">
        <title>Positive selection, recombination, and allopatry shape intraspecific diversity of widespread and dominant cyanobacteria.</title>
        <authorList>
            <person name="Wei J."/>
            <person name="Shu W."/>
            <person name="Hu C."/>
        </authorList>
    </citation>
    <scope>NUCLEOTIDE SEQUENCE [LARGE SCALE GENOMIC DNA]</scope>
    <source>
        <strain evidence="3 4">DQ-A4</strain>
    </source>
</reference>